<gene>
    <name evidence="2" type="ORF">ABIC20_000006</name>
    <name evidence="3" type="ORF">ABIC20_000012</name>
</gene>
<dbReference type="EMBL" id="JBEPNW010000001">
    <property type="protein sequence ID" value="MET3862703.1"/>
    <property type="molecule type" value="Genomic_DNA"/>
</dbReference>
<dbReference type="Proteomes" id="UP001549119">
    <property type="component" value="Unassembled WGS sequence"/>
</dbReference>
<evidence type="ECO:0000313" key="4">
    <source>
        <dbReference type="Proteomes" id="UP001549119"/>
    </source>
</evidence>
<dbReference type="PANTHER" id="PTHR33609:SF1">
    <property type="entry name" value="TRANSPOSASE"/>
    <property type="match status" value="1"/>
</dbReference>
<keyword evidence="4" id="KW-1185">Reference proteome</keyword>
<organism evidence="3 4">
    <name type="scientific">Methylobacterium radiotolerans</name>
    <dbReference type="NCBI Taxonomy" id="31998"/>
    <lineage>
        <taxon>Bacteria</taxon>
        <taxon>Pseudomonadati</taxon>
        <taxon>Pseudomonadota</taxon>
        <taxon>Alphaproteobacteria</taxon>
        <taxon>Hyphomicrobiales</taxon>
        <taxon>Methylobacteriaceae</taxon>
        <taxon>Methylobacterium</taxon>
    </lineage>
</organism>
<dbReference type="InterPro" id="IPR009057">
    <property type="entry name" value="Homeodomain-like_sf"/>
</dbReference>
<dbReference type="SUPFAM" id="SSF46689">
    <property type="entry name" value="Homeodomain-like"/>
    <property type="match status" value="1"/>
</dbReference>
<dbReference type="InterPro" id="IPR052546">
    <property type="entry name" value="Transposase_8_domain"/>
</dbReference>
<reference evidence="3 4" key="1">
    <citation type="submission" date="2024-06" db="EMBL/GenBank/DDBJ databases">
        <title>Genomics of switchgrass bacterial isolates.</title>
        <authorList>
            <person name="Shade A."/>
        </authorList>
    </citation>
    <scope>NUCLEOTIDE SEQUENCE [LARGE SCALE GENOMIC DNA]</scope>
    <source>
        <strain evidence="3 4">PvP084</strain>
    </source>
</reference>
<name>A0ABV2N892_9HYPH</name>
<dbReference type="Pfam" id="PF01527">
    <property type="entry name" value="HTH_Tnp_1"/>
    <property type="match status" value="1"/>
</dbReference>
<feature type="coiled-coil region" evidence="1">
    <location>
        <begin position="42"/>
        <end position="69"/>
    </location>
</feature>
<proteinExistence type="predicted"/>
<sequence length="81" mass="9242">MLMLRQIEVQTAQGKSIAVACKEADVSEQSYYRWRKEYGGLKVDQAKKMKDLERENARLRRLVADLSLEKQVLADVASGNL</sequence>
<accession>A0ABV2N892</accession>
<keyword evidence="1" id="KW-0175">Coiled coil</keyword>
<dbReference type="EMBL" id="JBEPNW010000001">
    <property type="protein sequence ID" value="MET3862697.1"/>
    <property type="molecule type" value="Genomic_DNA"/>
</dbReference>
<comment type="caution">
    <text evidence="3">The sequence shown here is derived from an EMBL/GenBank/DDBJ whole genome shotgun (WGS) entry which is preliminary data.</text>
</comment>
<protein>
    <submittedName>
        <fullName evidence="3">Transposase-like protein</fullName>
    </submittedName>
</protein>
<evidence type="ECO:0000313" key="3">
    <source>
        <dbReference type="EMBL" id="MET3862703.1"/>
    </source>
</evidence>
<dbReference type="PANTHER" id="PTHR33609">
    <property type="entry name" value="LOW CALCIUM RESPONSE LOCUS PROTEIN S"/>
    <property type="match status" value="1"/>
</dbReference>
<evidence type="ECO:0000256" key="1">
    <source>
        <dbReference type="SAM" id="Coils"/>
    </source>
</evidence>
<evidence type="ECO:0000313" key="2">
    <source>
        <dbReference type="EMBL" id="MET3862697.1"/>
    </source>
</evidence>
<dbReference type="InterPro" id="IPR002514">
    <property type="entry name" value="Transposase_8"/>
</dbReference>